<evidence type="ECO:0000259" key="4">
    <source>
        <dbReference type="SMART" id="SM00244"/>
    </source>
</evidence>
<dbReference type="Pfam" id="PF01145">
    <property type="entry name" value="Band_7"/>
    <property type="match status" value="1"/>
</dbReference>
<name>A0A923KSC0_9BURK</name>
<dbReference type="PANTHER" id="PTHR23222">
    <property type="entry name" value="PROHIBITIN"/>
    <property type="match status" value="1"/>
</dbReference>
<evidence type="ECO:0000313" key="5">
    <source>
        <dbReference type="EMBL" id="MBC3880319.1"/>
    </source>
</evidence>
<reference evidence="5" key="1">
    <citation type="submission" date="2020-08" db="EMBL/GenBank/DDBJ databases">
        <title>Novel species isolated from subtropical streams in China.</title>
        <authorList>
            <person name="Lu H."/>
        </authorList>
    </citation>
    <scope>NUCLEOTIDE SEQUENCE</scope>
    <source>
        <strain evidence="5">LX22W</strain>
    </source>
</reference>
<dbReference type="EMBL" id="JACOFZ010000001">
    <property type="protein sequence ID" value="MBC3880319.1"/>
    <property type="molecule type" value="Genomic_DNA"/>
</dbReference>
<feature type="compositionally biased region" description="Low complexity" evidence="3">
    <location>
        <begin position="443"/>
        <end position="453"/>
    </location>
</feature>
<organism evidence="5 6">
    <name type="scientific">Undibacterium nitidum</name>
    <dbReference type="NCBI Taxonomy" id="2762298"/>
    <lineage>
        <taxon>Bacteria</taxon>
        <taxon>Pseudomonadati</taxon>
        <taxon>Pseudomonadota</taxon>
        <taxon>Betaproteobacteria</taxon>
        <taxon>Burkholderiales</taxon>
        <taxon>Oxalobacteraceae</taxon>
        <taxon>Undibacterium</taxon>
    </lineage>
</organism>
<feature type="region of interest" description="Disordered" evidence="3">
    <location>
        <begin position="425"/>
        <end position="453"/>
    </location>
</feature>
<gene>
    <name evidence="5" type="ORF">H8K36_02940</name>
</gene>
<dbReference type="InterPro" id="IPR000163">
    <property type="entry name" value="Prohibitin"/>
</dbReference>
<dbReference type="Proteomes" id="UP000627446">
    <property type="component" value="Unassembled WGS sequence"/>
</dbReference>
<evidence type="ECO:0000313" key="6">
    <source>
        <dbReference type="Proteomes" id="UP000627446"/>
    </source>
</evidence>
<protein>
    <submittedName>
        <fullName evidence="5">Prohibitin family protein</fullName>
    </submittedName>
</protein>
<dbReference type="Gene3D" id="3.30.479.30">
    <property type="entry name" value="Band 7 domain"/>
    <property type="match status" value="1"/>
</dbReference>
<dbReference type="SMART" id="SM00244">
    <property type="entry name" value="PHB"/>
    <property type="match status" value="1"/>
</dbReference>
<evidence type="ECO:0000256" key="2">
    <source>
        <dbReference type="SAM" id="Coils"/>
    </source>
</evidence>
<comment type="subcellular location">
    <subcellularLocation>
        <location evidence="1">Membrane</location>
        <topology evidence="1">Single-pass membrane protein</topology>
    </subcellularLocation>
</comment>
<evidence type="ECO:0000256" key="1">
    <source>
        <dbReference type="ARBA" id="ARBA00004167"/>
    </source>
</evidence>
<dbReference type="PANTHER" id="PTHR23222:SF0">
    <property type="entry name" value="PROHIBITIN 1"/>
    <property type="match status" value="1"/>
</dbReference>
<comment type="caution">
    <text evidence="5">The sequence shown here is derived from an EMBL/GenBank/DDBJ whole genome shotgun (WGS) entry which is preliminary data.</text>
</comment>
<keyword evidence="2" id="KW-0175">Coiled coil</keyword>
<proteinExistence type="predicted"/>
<dbReference type="SUPFAM" id="SSF117892">
    <property type="entry name" value="Band 7/SPFH domain"/>
    <property type="match status" value="1"/>
</dbReference>
<feature type="coiled-coil region" evidence="2">
    <location>
        <begin position="257"/>
        <end position="291"/>
    </location>
</feature>
<accession>A0A923KSC0</accession>
<dbReference type="InterPro" id="IPR036013">
    <property type="entry name" value="Band_7/SPFH_dom_sf"/>
</dbReference>
<dbReference type="InterPro" id="IPR001107">
    <property type="entry name" value="Band_7"/>
</dbReference>
<feature type="domain" description="Band 7" evidence="4">
    <location>
        <begin position="87"/>
        <end position="256"/>
    </location>
</feature>
<evidence type="ECO:0000256" key="3">
    <source>
        <dbReference type="SAM" id="MobiDB-lite"/>
    </source>
</evidence>
<dbReference type="GO" id="GO:0016020">
    <property type="term" value="C:membrane"/>
    <property type="evidence" value="ECO:0007669"/>
    <property type="project" value="UniProtKB-SubCell"/>
</dbReference>
<dbReference type="AlphaFoldDB" id="A0A923KSC0"/>
<dbReference type="RefSeq" id="WP_186915159.1">
    <property type="nucleotide sequence ID" value="NZ_JACOFZ010000001.1"/>
</dbReference>
<keyword evidence="6" id="KW-1185">Reference proteome</keyword>
<sequence length="453" mass="49748">MSNRLKTIVNAVRSSFTSLFGSKNPGYSAPSGFDKEATTAEDSEYQSEYPAEFQVKERRPLLTKKTLTSLSVISAISLVAYGLYNHPPLKTVSRGEIGIRSNQLTGNVTAFREGSVIVIPGLFQLRKFSLQDQLYRPTKSSSTNDAPFQSVEGLSLGVDLAVRYAIDPAKLISNTKGLPENVNAEIVEPMVQGVMYKAFTRYTVKEIFSTKRGEIQQVIETELKPKLAAEGIILHAVMIGKIDLPEDYKRGMEKLLAEELESEKMRYTLELKEKQVKQSALESEAEKVRREKAAEAAGNEQVIAAKAQEEAMKHVLPFKQKQIEQRQLEAEAAKISMIKTSEGNAQSRLIEAAGEADSRRKLADAEAYRQELVGKVSSAQLERDGALLSKHPLLIQKTMADKLSDKISVIIAPPPADGGFIGSALLGSGNNAKAQRANKETQTENTEANTESN</sequence>